<evidence type="ECO:0000313" key="2">
    <source>
        <dbReference type="EMBL" id="EOT61627.1"/>
    </source>
</evidence>
<reference evidence="2 4" key="2">
    <citation type="submission" date="2013-03" db="EMBL/GenBank/DDBJ databases">
        <title>The Genome Sequence of Enterococcus haemoperoxidus BAA-382 (PacBio/Illumina hybrid assembly).</title>
        <authorList>
            <consortium name="The Broad Institute Genomics Platform"/>
            <consortium name="The Broad Institute Genome Sequencing Center for Infectious Disease"/>
            <person name="Earl A."/>
            <person name="Russ C."/>
            <person name="Gilmore M."/>
            <person name="Surin D."/>
            <person name="Walker B."/>
            <person name="Young S."/>
            <person name="Zeng Q."/>
            <person name="Gargeya S."/>
            <person name="Fitzgerald M."/>
            <person name="Haas B."/>
            <person name="Abouelleil A."/>
            <person name="Allen A.W."/>
            <person name="Alvarado L."/>
            <person name="Arachchi H.M."/>
            <person name="Berlin A.M."/>
            <person name="Chapman S.B."/>
            <person name="Gainer-Dewar J."/>
            <person name="Goldberg J."/>
            <person name="Griggs A."/>
            <person name="Gujja S."/>
            <person name="Hansen M."/>
            <person name="Howarth C."/>
            <person name="Imamovic A."/>
            <person name="Ireland A."/>
            <person name="Larimer J."/>
            <person name="McCowan C."/>
            <person name="Murphy C."/>
            <person name="Pearson M."/>
            <person name="Poon T.W."/>
            <person name="Priest M."/>
            <person name="Roberts A."/>
            <person name="Saif S."/>
            <person name="Shea T."/>
            <person name="Sisk P."/>
            <person name="Sykes S."/>
            <person name="Wortman J."/>
            <person name="Nusbaum C."/>
            <person name="Birren B."/>
        </authorList>
    </citation>
    <scope>NUCLEOTIDE SEQUENCE [LARGE SCALE GENOMIC DNA]</scope>
    <source>
        <strain evidence="2 4">ATCC BAA-382</strain>
    </source>
</reference>
<reference evidence="1 3" key="1">
    <citation type="submission" date="2013-02" db="EMBL/GenBank/DDBJ databases">
        <title>The Genome Sequence of Enterococcus haemoperoxidus BAA-382.</title>
        <authorList>
            <consortium name="The Broad Institute Genome Sequencing Platform"/>
            <consortium name="The Broad Institute Genome Sequencing Center for Infectious Disease"/>
            <person name="Earl A.M."/>
            <person name="Gilmore M.S."/>
            <person name="Lebreton F."/>
            <person name="Walker B."/>
            <person name="Young S.K."/>
            <person name="Zeng Q."/>
            <person name="Gargeya S."/>
            <person name="Fitzgerald M."/>
            <person name="Haas B."/>
            <person name="Abouelleil A."/>
            <person name="Alvarado L."/>
            <person name="Arachchi H.M."/>
            <person name="Berlin A.M."/>
            <person name="Chapman S.B."/>
            <person name="Dewar J."/>
            <person name="Goldberg J."/>
            <person name="Griggs A."/>
            <person name="Gujja S."/>
            <person name="Hansen M."/>
            <person name="Howarth C."/>
            <person name="Imamovic A."/>
            <person name="Larimer J."/>
            <person name="McCowan C."/>
            <person name="Murphy C."/>
            <person name="Neiman D."/>
            <person name="Pearson M."/>
            <person name="Priest M."/>
            <person name="Roberts A."/>
            <person name="Saif S."/>
            <person name="Shea T."/>
            <person name="Sisk P."/>
            <person name="Sykes S."/>
            <person name="Wortman J."/>
            <person name="Nusbaum C."/>
            <person name="Birren B."/>
        </authorList>
    </citation>
    <scope>NUCLEOTIDE SEQUENCE [LARGE SCALE GENOMIC DNA]</scope>
    <source>
        <strain evidence="1 3">ATCC BAA-382</strain>
    </source>
</reference>
<organism evidence="1 3">
    <name type="scientific">Enterococcus haemoperoxidus ATCC BAA-382</name>
    <dbReference type="NCBI Taxonomy" id="1158608"/>
    <lineage>
        <taxon>Bacteria</taxon>
        <taxon>Bacillati</taxon>
        <taxon>Bacillota</taxon>
        <taxon>Bacilli</taxon>
        <taxon>Lactobacillales</taxon>
        <taxon>Enterococcaceae</taxon>
        <taxon>Enterococcus</taxon>
    </lineage>
</organism>
<dbReference type="PATRIC" id="fig|1158608.3.peg.2859"/>
<dbReference type="eggNOG" id="ENOG50306S6">
    <property type="taxonomic scope" value="Bacteria"/>
</dbReference>
<dbReference type="EMBL" id="AJAR01000027">
    <property type="protein sequence ID" value="EOH92884.1"/>
    <property type="molecule type" value="Genomic_DNA"/>
</dbReference>
<dbReference type="Proteomes" id="UP000014197">
    <property type="component" value="Unassembled WGS sequence"/>
</dbReference>
<accession>R2SY16</accession>
<dbReference type="STRING" id="155618.RV06_GL001903"/>
<proteinExistence type="predicted"/>
<dbReference type="EMBL" id="ASVY01000002">
    <property type="protein sequence ID" value="EOT61627.1"/>
    <property type="molecule type" value="Genomic_DNA"/>
</dbReference>
<sequence length="84" mass="9766">MFILIIAILLFFCVFILIDKEKNKQNSPIPQKKNPTTKLSLDQKIKLEKAESMQQVTSKIRQIEKQTIKNLLSVLNHLKENTKS</sequence>
<evidence type="ECO:0000313" key="1">
    <source>
        <dbReference type="EMBL" id="EOH92884.1"/>
    </source>
</evidence>
<evidence type="ECO:0000313" key="3">
    <source>
        <dbReference type="Proteomes" id="UP000013858"/>
    </source>
</evidence>
<dbReference type="AlphaFoldDB" id="R2SY16"/>
<evidence type="ECO:0000313" key="4">
    <source>
        <dbReference type="Proteomes" id="UP000014197"/>
    </source>
</evidence>
<comment type="caution">
    <text evidence="1">The sequence shown here is derived from an EMBL/GenBank/DDBJ whole genome shotgun (WGS) entry which is preliminary data.</text>
</comment>
<protein>
    <submittedName>
        <fullName evidence="1">Uncharacterized protein</fullName>
    </submittedName>
</protein>
<keyword evidence="4" id="KW-1185">Reference proteome</keyword>
<dbReference type="Proteomes" id="UP000013858">
    <property type="component" value="Unassembled WGS sequence"/>
</dbReference>
<name>R2SY16_9ENTE</name>
<dbReference type="RefSeq" id="WP_010763081.1">
    <property type="nucleotide sequence ID" value="NZ_KB946316.1"/>
</dbReference>
<gene>
    <name evidence="2" type="ORF">I583_00609</name>
    <name evidence="1" type="ORF">UAW_02925</name>
</gene>